<accession>A0A9Q1H0A3</accession>
<dbReference type="PANTHER" id="PTHR34239:SF2">
    <property type="entry name" value="TRANSPOSABLE ELEMENT P TRANSPOSASE_THAP9 CONSERVED DOMAIN-CONTAINING PROTEIN"/>
    <property type="match status" value="1"/>
</dbReference>
<comment type="caution">
    <text evidence="1">The sequence shown here is derived from an EMBL/GenBank/DDBJ whole genome shotgun (WGS) entry which is preliminary data.</text>
</comment>
<dbReference type="Proteomes" id="UP001152320">
    <property type="component" value="Chromosome 14"/>
</dbReference>
<protein>
    <submittedName>
        <fullName evidence="1">Uncharacterized protein</fullName>
    </submittedName>
</protein>
<keyword evidence="2" id="KW-1185">Reference proteome</keyword>
<gene>
    <name evidence="1" type="ORF">HOLleu_28309</name>
</gene>
<reference evidence="1" key="1">
    <citation type="submission" date="2021-10" db="EMBL/GenBank/DDBJ databases">
        <title>Tropical sea cucumber genome reveals ecological adaptation and Cuvierian tubules defense mechanism.</title>
        <authorList>
            <person name="Chen T."/>
        </authorList>
    </citation>
    <scope>NUCLEOTIDE SEQUENCE</scope>
    <source>
        <strain evidence="1">Nanhai2018</strain>
        <tissue evidence="1">Muscle</tissue>
    </source>
</reference>
<dbReference type="PANTHER" id="PTHR34239">
    <property type="entry name" value="APPLE DOMAIN-CONTAINING PROTEIN"/>
    <property type="match status" value="1"/>
</dbReference>
<dbReference type="OrthoDB" id="5979966at2759"/>
<name>A0A9Q1H0A3_HOLLE</name>
<dbReference type="EMBL" id="JAIZAY010000014">
    <property type="protein sequence ID" value="KAJ8029024.1"/>
    <property type="molecule type" value="Genomic_DNA"/>
</dbReference>
<proteinExistence type="predicted"/>
<sequence length="114" mass="13195">MIWDNLNSKTRSTDLRLQRIQKPLVKGLMALVLTLHNKQLSETEQDVLALLSNSIFELNMFRKESINQDLNQGYTHLCKQNVKPTQWLFHDDLSKTIRAENGRGDEAQKVCSQI</sequence>
<evidence type="ECO:0000313" key="2">
    <source>
        <dbReference type="Proteomes" id="UP001152320"/>
    </source>
</evidence>
<dbReference type="AlphaFoldDB" id="A0A9Q1H0A3"/>
<evidence type="ECO:0000313" key="1">
    <source>
        <dbReference type="EMBL" id="KAJ8029024.1"/>
    </source>
</evidence>
<organism evidence="1 2">
    <name type="scientific">Holothuria leucospilota</name>
    <name type="common">Black long sea cucumber</name>
    <name type="synonym">Mertensiothuria leucospilota</name>
    <dbReference type="NCBI Taxonomy" id="206669"/>
    <lineage>
        <taxon>Eukaryota</taxon>
        <taxon>Metazoa</taxon>
        <taxon>Echinodermata</taxon>
        <taxon>Eleutherozoa</taxon>
        <taxon>Echinozoa</taxon>
        <taxon>Holothuroidea</taxon>
        <taxon>Aspidochirotacea</taxon>
        <taxon>Aspidochirotida</taxon>
        <taxon>Holothuriidae</taxon>
        <taxon>Holothuria</taxon>
    </lineage>
</organism>